<dbReference type="EMBL" id="KN668297">
    <property type="protein sequence ID" value="KHN05557.1"/>
    <property type="molecule type" value="Genomic_DNA"/>
</dbReference>
<dbReference type="InterPro" id="IPR007638">
    <property type="entry name" value="Gln-tRNA-synth_Ib_RNA-bd_2"/>
</dbReference>
<keyword evidence="7 10" id="KW-0030">Aminoacyl-tRNA synthetase</keyword>
<feature type="domain" description="Glutaminyl-tRNA synthetase class Ib non-specific RNA-binding" evidence="14">
    <location>
        <begin position="173"/>
        <end position="244"/>
    </location>
</feature>
<dbReference type="InterPro" id="IPR042559">
    <property type="entry name" value="Gln-tRNA-synth_Ib_RNA-bd_N_2"/>
</dbReference>
<dbReference type="GO" id="GO:0004819">
    <property type="term" value="F:glutamine-tRNA ligase activity"/>
    <property type="evidence" value="ECO:0007669"/>
    <property type="project" value="UniProtKB-EC"/>
</dbReference>
<gene>
    <name evidence="17" type="ORF">glysoja_035757</name>
</gene>
<dbReference type="InterPro" id="IPR049437">
    <property type="entry name" value="tRNA-synt_1c_C2"/>
</dbReference>
<proteinExistence type="inferred from homology"/>
<dbReference type="PROSITE" id="PS00178">
    <property type="entry name" value="AA_TRNA_LIGASE_I"/>
    <property type="match status" value="1"/>
</dbReference>
<dbReference type="GO" id="GO:0005524">
    <property type="term" value="F:ATP binding"/>
    <property type="evidence" value="ECO:0007669"/>
    <property type="project" value="UniProtKB-KW"/>
</dbReference>
<dbReference type="Pfam" id="PF04557">
    <property type="entry name" value="tRNA_synt_1c_R2"/>
    <property type="match status" value="1"/>
</dbReference>
<dbReference type="InterPro" id="IPR001412">
    <property type="entry name" value="aa-tRNA-synth_I_CS"/>
</dbReference>
<comment type="catalytic activity">
    <reaction evidence="9">
        <text>tRNA(Gln) + L-glutamine + ATP = L-glutaminyl-tRNA(Gln) + AMP + diphosphate</text>
        <dbReference type="Rhea" id="RHEA:20121"/>
        <dbReference type="Rhea" id="RHEA-COMP:9662"/>
        <dbReference type="Rhea" id="RHEA-COMP:9681"/>
        <dbReference type="ChEBI" id="CHEBI:30616"/>
        <dbReference type="ChEBI" id="CHEBI:33019"/>
        <dbReference type="ChEBI" id="CHEBI:58359"/>
        <dbReference type="ChEBI" id="CHEBI:78442"/>
        <dbReference type="ChEBI" id="CHEBI:78521"/>
        <dbReference type="ChEBI" id="CHEBI:456215"/>
        <dbReference type="EC" id="6.1.1.18"/>
    </reaction>
</comment>
<dbReference type="FunFam" id="1.10.10.2420:FF:000001">
    <property type="entry name" value="Glutamine--tRNA ligase cytoplasmic"/>
    <property type="match status" value="1"/>
</dbReference>
<evidence type="ECO:0000256" key="5">
    <source>
        <dbReference type="ARBA" id="ARBA00022840"/>
    </source>
</evidence>
<sequence length="769" mass="87210">MPAKDDGSDKEKCLDLFLKIGLDERTAKNTVANNKVTANLTAVIYEAGVIDGCSRAVGNLLYTVATKYPANALPHRPTLLQYIVSLKVKTTAQLDAALSFLAITGSENLDLNKFEEACGVGVEVSTEDIKQAVNEVVEENKATILELRYRTNVGELLGHLRKRLPWGDAKVAKQLVDAKLYELLGDRTAADDEKPSRKKKEKPAKVEDKAAPVATPEKSPEEDLNPFLIFPNPEENFKVHTEVPFSDGSILRCCNTRDLLDKHLKATGGKVLTRFPPEPNGYLHIGHAKAMFIDFGLAKDRDGGCYLRYDDTNPEAEKKEYIDHIEEIVQWMGWKPFKITYTSDYFQELYELAVELIKKGHAYVDHQTPDEIKEHREKKLNSPWRDRPISESLKLFEDMKNGSIEEGKATLRMKQDMQSDNYNIYDYAHCIVDSLENITHSLCTLEFETRRASYYWLLHALSIYQPYVWEYSRLNVSNTVMSKRKLNRLVTEKWVDGWDDPRLMTLAGLRRRGMTPTAINAFVRGIGITRSDGTLISVERLEYHVREELNKTASRAMVVLHPLKVVITNLEANSVIEVDAKKWPDAQADDASAFYKISFSNVVYIEHSDFRMQDSKDYYGLAPGKSVILRYAFPIKCTEVILADDNETILEIRAEYDPSKKTKPKGVLHWVAQPSPGVDPLKVEVRLFERLFLSENPAELDNWLGDLNPNSKVIIPNAYGVSSIQNAKVGDNFQFERLGYFVVDQDSTSEKLVFNRTVTLKDSYSKGGK</sequence>
<dbReference type="InterPro" id="IPR050132">
    <property type="entry name" value="Gln/Glu-tRNA_Ligase"/>
</dbReference>
<evidence type="ECO:0000256" key="6">
    <source>
        <dbReference type="ARBA" id="ARBA00022917"/>
    </source>
</evidence>
<evidence type="ECO:0000256" key="9">
    <source>
        <dbReference type="ARBA" id="ARBA00048270"/>
    </source>
</evidence>
<dbReference type="Pfam" id="PF20974">
    <property type="entry name" value="tRNA-synt_1c_C2"/>
    <property type="match status" value="1"/>
</dbReference>
<dbReference type="GO" id="GO:0048608">
    <property type="term" value="P:reproductive structure development"/>
    <property type="evidence" value="ECO:0007669"/>
    <property type="project" value="UniProtKB-ARBA"/>
</dbReference>
<accession>A0A0B2PD38</accession>
<feature type="domain" description="Glutamyl/glutaminyl-tRNA synthetase class Ib anti-codon binding" evidence="13">
    <location>
        <begin position="553"/>
        <end position="657"/>
    </location>
</feature>
<dbReference type="Gene3D" id="2.40.240.10">
    <property type="entry name" value="Ribosomal Protein L25, Chain P"/>
    <property type="match status" value="2"/>
</dbReference>
<evidence type="ECO:0000256" key="11">
    <source>
        <dbReference type="SAM" id="MobiDB-lite"/>
    </source>
</evidence>
<reference evidence="17" key="1">
    <citation type="submission" date="2014-07" db="EMBL/GenBank/DDBJ databases">
        <title>Identification of a novel salt tolerance gene in wild soybean by whole-genome sequencing.</title>
        <authorList>
            <person name="Lam H.-M."/>
            <person name="Qi X."/>
            <person name="Li M.-W."/>
            <person name="Liu X."/>
            <person name="Xie M."/>
            <person name="Ni M."/>
            <person name="Xu X."/>
        </authorList>
    </citation>
    <scope>NUCLEOTIDE SEQUENCE [LARGE SCALE GENOMIC DNA]</scope>
    <source>
        <tissue evidence="17">Root</tissue>
    </source>
</reference>
<dbReference type="Gene3D" id="1.10.10.2420">
    <property type="match status" value="1"/>
</dbReference>
<dbReference type="InterPro" id="IPR014729">
    <property type="entry name" value="Rossmann-like_a/b/a_fold"/>
</dbReference>
<evidence type="ECO:0000256" key="2">
    <source>
        <dbReference type="ARBA" id="ARBA00012836"/>
    </source>
</evidence>
<protein>
    <recommendedName>
        <fullName evidence="2">glutamine--tRNA ligase</fullName>
        <ecNumber evidence="2">6.1.1.18</ecNumber>
    </recommendedName>
    <alternativeName>
        <fullName evidence="8">Glutaminyl-tRNA synthetase</fullName>
    </alternativeName>
</protein>
<evidence type="ECO:0000256" key="7">
    <source>
        <dbReference type="ARBA" id="ARBA00023146"/>
    </source>
</evidence>
<keyword evidence="4 10" id="KW-0547">Nucleotide-binding</keyword>
<comment type="similarity">
    <text evidence="1 10">Belongs to the class-I aminoacyl-tRNA synthetase family.</text>
</comment>
<dbReference type="FunFam" id="2.40.240.10:FF:000007">
    <property type="entry name" value="Glutamine--tRNA ligase"/>
    <property type="match status" value="1"/>
</dbReference>
<dbReference type="FunFam" id="1.10.8.1290:FF:000002">
    <property type="entry name" value="Glutamine--tRNA ligase cytoplasmic"/>
    <property type="match status" value="1"/>
</dbReference>
<evidence type="ECO:0000259" key="12">
    <source>
        <dbReference type="Pfam" id="PF00749"/>
    </source>
</evidence>
<dbReference type="InterPro" id="IPR020058">
    <property type="entry name" value="Glu/Gln-tRNA-synth_Ib_cat-dom"/>
</dbReference>
<dbReference type="Gene3D" id="1.10.8.1290">
    <property type="entry name" value="Glutaminyl-tRNA synthetase, non-specific RNA binding region part 1, domain 1"/>
    <property type="match status" value="1"/>
</dbReference>
<dbReference type="CDD" id="cd00807">
    <property type="entry name" value="GlnRS_core"/>
    <property type="match status" value="1"/>
</dbReference>
<feature type="region of interest" description="Disordered" evidence="11">
    <location>
        <begin position="189"/>
        <end position="224"/>
    </location>
</feature>
<feature type="domain" description="Glutaminyl-tRNA synthetase class Ib non-specific RNA-binding" evidence="15">
    <location>
        <begin position="12"/>
        <end position="168"/>
    </location>
</feature>
<evidence type="ECO:0000259" key="16">
    <source>
        <dbReference type="Pfam" id="PF20974"/>
    </source>
</evidence>
<evidence type="ECO:0000259" key="15">
    <source>
        <dbReference type="Pfam" id="PF04558"/>
    </source>
</evidence>
<evidence type="ECO:0000313" key="17">
    <source>
        <dbReference type="EMBL" id="KHN05557.1"/>
    </source>
</evidence>
<keyword evidence="6 10" id="KW-0648">Protein biosynthesis</keyword>
<dbReference type="Proteomes" id="UP000053555">
    <property type="component" value="Unassembled WGS sequence"/>
</dbReference>
<evidence type="ECO:0000256" key="4">
    <source>
        <dbReference type="ARBA" id="ARBA00022741"/>
    </source>
</evidence>
<evidence type="ECO:0000256" key="3">
    <source>
        <dbReference type="ARBA" id="ARBA00022598"/>
    </source>
</evidence>
<evidence type="ECO:0000259" key="13">
    <source>
        <dbReference type="Pfam" id="PF03950"/>
    </source>
</evidence>
<dbReference type="GO" id="GO:0009791">
    <property type="term" value="P:post-embryonic development"/>
    <property type="evidence" value="ECO:0007669"/>
    <property type="project" value="UniProtKB-ARBA"/>
</dbReference>
<keyword evidence="3 10" id="KW-0436">Ligase</keyword>
<dbReference type="FunFam" id="2.40.240.10:FF:000011">
    <property type="entry name" value="Glutamine--tRNA ligase cytoplasmic"/>
    <property type="match status" value="1"/>
</dbReference>
<dbReference type="EC" id="6.1.1.18" evidence="2"/>
<dbReference type="Pfam" id="PF03950">
    <property type="entry name" value="tRNA-synt_1c_C"/>
    <property type="match status" value="1"/>
</dbReference>
<evidence type="ECO:0000256" key="1">
    <source>
        <dbReference type="ARBA" id="ARBA00005594"/>
    </source>
</evidence>
<dbReference type="Pfam" id="PF00749">
    <property type="entry name" value="tRNA-synt_1c"/>
    <property type="match status" value="1"/>
</dbReference>
<dbReference type="Gene3D" id="3.40.50.620">
    <property type="entry name" value="HUPs"/>
    <property type="match status" value="1"/>
</dbReference>
<dbReference type="PANTHER" id="PTHR43097:SF4">
    <property type="entry name" value="GLUTAMINE--TRNA LIGASE"/>
    <property type="match status" value="1"/>
</dbReference>
<dbReference type="Pfam" id="PF04558">
    <property type="entry name" value="tRNA_synt_1c_R1"/>
    <property type="match status" value="1"/>
</dbReference>
<dbReference type="PANTHER" id="PTHR43097">
    <property type="entry name" value="GLUTAMINE-TRNA LIGASE"/>
    <property type="match status" value="1"/>
</dbReference>
<dbReference type="InterPro" id="IPR042558">
    <property type="entry name" value="Gln-tRNA-synth_Ib_RNA-bd_N_1"/>
</dbReference>
<dbReference type="AlphaFoldDB" id="A0A0B2PD38"/>
<name>A0A0B2PD38_GLYSO</name>
<dbReference type="InterPro" id="IPR007639">
    <property type="entry name" value="Gln-tRNA-synth_Ib_RNA-bd_N"/>
</dbReference>
<dbReference type="GO" id="GO:0005829">
    <property type="term" value="C:cytosol"/>
    <property type="evidence" value="ECO:0007669"/>
    <property type="project" value="TreeGrafter"/>
</dbReference>
<dbReference type="GO" id="GO:0006425">
    <property type="term" value="P:glutaminyl-tRNA aminoacylation"/>
    <property type="evidence" value="ECO:0007669"/>
    <property type="project" value="InterPro"/>
</dbReference>
<feature type="domain" description="tRNA synthetases class I (E and Q) anti-codon binding" evidence="16">
    <location>
        <begin position="667"/>
        <end position="744"/>
    </location>
</feature>
<keyword evidence="5 10" id="KW-0067">ATP-binding</keyword>
<evidence type="ECO:0000256" key="8">
    <source>
        <dbReference type="ARBA" id="ARBA00030466"/>
    </source>
</evidence>
<dbReference type="InterPro" id="IPR020059">
    <property type="entry name" value="Glu/Gln-tRNA-synth_Ib_codon-bd"/>
</dbReference>
<dbReference type="InterPro" id="IPR011035">
    <property type="entry name" value="Ribosomal_bL25/Gln-tRNA_synth"/>
</dbReference>
<organism evidence="17">
    <name type="scientific">Glycine soja</name>
    <name type="common">Wild soybean</name>
    <dbReference type="NCBI Taxonomy" id="3848"/>
    <lineage>
        <taxon>Eukaryota</taxon>
        <taxon>Viridiplantae</taxon>
        <taxon>Streptophyta</taxon>
        <taxon>Embryophyta</taxon>
        <taxon>Tracheophyta</taxon>
        <taxon>Spermatophyta</taxon>
        <taxon>Magnoliopsida</taxon>
        <taxon>eudicotyledons</taxon>
        <taxon>Gunneridae</taxon>
        <taxon>Pentapetalae</taxon>
        <taxon>rosids</taxon>
        <taxon>fabids</taxon>
        <taxon>Fabales</taxon>
        <taxon>Fabaceae</taxon>
        <taxon>Papilionoideae</taxon>
        <taxon>50 kb inversion clade</taxon>
        <taxon>NPAAA clade</taxon>
        <taxon>indigoferoid/millettioid clade</taxon>
        <taxon>Phaseoleae</taxon>
        <taxon>Glycine</taxon>
        <taxon>Glycine subgen. Soja</taxon>
    </lineage>
</organism>
<dbReference type="FunFam" id="3.40.50.620:FF:000037">
    <property type="entry name" value="Glutamine--tRNA ligase cytoplasmic"/>
    <property type="match status" value="2"/>
</dbReference>
<evidence type="ECO:0000259" key="14">
    <source>
        <dbReference type="Pfam" id="PF04557"/>
    </source>
</evidence>
<dbReference type="SUPFAM" id="SSF50715">
    <property type="entry name" value="Ribosomal protein L25-like"/>
    <property type="match status" value="1"/>
</dbReference>
<evidence type="ECO:0000256" key="10">
    <source>
        <dbReference type="RuleBase" id="RU363037"/>
    </source>
</evidence>
<dbReference type="InterPro" id="IPR020056">
    <property type="entry name" value="Rbsml_bL25/Gln-tRNA_synth_N"/>
</dbReference>
<dbReference type="SUPFAM" id="SSF52374">
    <property type="entry name" value="Nucleotidylyl transferase"/>
    <property type="match status" value="1"/>
</dbReference>
<feature type="domain" description="Glutamyl/glutaminyl-tRNA synthetase class Ib catalytic" evidence="12">
    <location>
        <begin position="270"/>
        <end position="420"/>
    </location>
</feature>